<dbReference type="STRING" id="112903.SAMN04490178_10694"/>
<dbReference type="SUPFAM" id="SSF56235">
    <property type="entry name" value="N-terminal nucleophile aminohydrolases (Ntn hydrolases)"/>
    <property type="match status" value="1"/>
</dbReference>
<dbReference type="GO" id="GO:0009113">
    <property type="term" value="P:purine nucleobase biosynthetic process"/>
    <property type="evidence" value="ECO:0007669"/>
    <property type="project" value="UniProtKB-UniRule"/>
</dbReference>
<feature type="binding site" evidence="7 11">
    <location>
        <position position="451"/>
    </location>
    <ligand>
        <name>[4Fe-4S] cluster</name>
        <dbReference type="ChEBI" id="CHEBI:49883"/>
    </ligand>
</feature>
<dbReference type="InterPro" id="IPR029057">
    <property type="entry name" value="PRTase-like"/>
</dbReference>
<evidence type="ECO:0000256" key="4">
    <source>
        <dbReference type="ARBA" id="ARBA00022679"/>
    </source>
</evidence>
<dbReference type="PROSITE" id="PS51278">
    <property type="entry name" value="GATASE_TYPE_2"/>
    <property type="match status" value="1"/>
</dbReference>
<evidence type="ECO:0000256" key="7">
    <source>
        <dbReference type="HAMAP-Rule" id="MF_01931"/>
    </source>
</evidence>
<dbReference type="Proteomes" id="UP000198847">
    <property type="component" value="Unassembled WGS sequence"/>
</dbReference>
<dbReference type="InterPro" id="IPR005854">
    <property type="entry name" value="PurF"/>
</dbReference>
<feature type="binding site" evidence="7 10">
    <location>
        <position position="359"/>
    </location>
    <ligand>
        <name>Mg(2+)</name>
        <dbReference type="ChEBI" id="CHEBI:18420"/>
    </ligand>
</feature>
<organism evidence="13 14">
    <name type="scientific">Propionispora vibrioides</name>
    <dbReference type="NCBI Taxonomy" id="112903"/>
    <lineage>
        <taxon>Bacteria</taxon>
        <taxon>Bacillati</taxon>
        <taxon>Bacillota</taxon>
        <taxon>Negativicutes</taxon>
        <taxon>Selenomonadales</taxon>
        <taxon>Sporomusaceae</taxon>
        <taxon>Propionispora</taxon>
    </lineage>
</organism>
<evidence type="ECO:0000259" key="12">
    <source>
        <dbReference type="PROSITE" id="PS51278"/>
    </source>
</evidence>
<keyword evidence="7 10" id="KW-0460">Magnesium</keyword>
<dbReference type="CDD" id="cd06223">
    <property type="entry name" value="PRTases_typeI"/>
    <property type="match status" value="1"/>
</dbReference>
<dbReference type="EMBL" id="FODY01000006">
    <property type="protein sequence ID" value="SEO88076.1"/>
    <property type="molecule type" value="Genomic_DNA"/>
</dbReference>
<evidence type="ECO:0000256" key="11">
    <source>
        <dbReference type="PIRSR" id="PIRSR000485-3"/>
    </source>
</evidence>
<dbReference type="SUPFAM" id="SSF53271">
    <property type="entry name" value="PRTase-like"/>
    <property type="match status" value="1"/>
</dbReference>
<evidence type="ECO:0000256" key="9">
    <source>
        <dbReference type="PIRSR" id="PIRSR000485-1"/>
    </source>
</evidence>
<accession>A0A1H8TBF7</accession>
<feature type="binding site" evidence="7 11">
    <location>
        <position position="250"/>
    </location>
    <ligand>
        <name>[4Fe-4S] cluster</name>
        <dbReference type="ChEBI" id="CHEBI:49883"/>
    </ligand>
</feature>
<dbReference type="EC" id="2.4.2.14" evidence="7"/>
<sequence length="480" mass="52986">MSYEALEMDKPREECGIFGIYSREDNVSLSTYWGLYALQHRGQESAGIAITDGAWMDVHRGMGLVSEVFRHQLPHMEGQRIAIGHVRYSTTGSSLLINTQPLMVTYSGGHIAMAHNGNLTNAQELRCTLEETGSVFQTSIDSEVIVNLIARSRKPTIEEKMMESLTKIEGAYCLVVMTEDKLIGVRDPHGFRPLCIGKTADGWVIASESCALDTVGAELIRDVAPGEMVVVDEAGLHSYGFAENDAQALCIFEYIYFARPDSIIDGQSVYQARWEMGRQLARESGYKADIVISVPDSGTTAALGFSREAGIPFAEGLMKNRYIGRTFIQPEQKKRDLGVRIKLNAVRSVVEGKSIIMVDDSIVRGTTSGKIVHMLKEAGATAVHMCISSPPIAYPCYYGIDTAVRKELIAATKQVEEIRDYIGADSLHYLSLEGLYGSVANIKYDNMCYACFNSKYPASTPCESHCGSNKFVFEQRVRAR</sequence>
<keyword evidence="4 7" id="KW-0808">Transferase</keyword>
<dbReference type="PIRSF" id="PIRSF000485">
    <property type="entry name" value="Amd_phspho_trans"/>
    <property type="match status" value="1"/>
</dbReference>
<feature type="binding site" evidence="7 11">
    <location>
        <position position="396"/>
    </location>
    <ligand>
        <name>[4Fe-4S] cluster</name>
        <dbReference type="ChEBI" id="CHEBI:49883"/>
    </ligand>
</feature>
<keyword evidence="7" id="KW-0004">4Fe-4S</keyword>
<feature type="binding site" evidence="7 10">
    <location>
        <position position="360"/>
    </location>
    <ligand>
        <name>Mg(2+)</name>
        <dbReference type="ChEBI" id="CHEBI:18420"/>
    </ligand>
</feature>
<feature type="domain" description="Glutamine amidotransferase type-2" evidence="12">
    <location>
        <begin position="15"/>
        <end position="234"/>
    </location>
</feature>
<dbReference type="InterPro" id="IPR000836">
    <property type="entry name" value="PRTase_dom"/>
</dbReference>
<evidence type="ECO:0000256" key="6">
    <source>
        <dbReference type="ARBA" id="ARBA00022962"/>
    </source>
</evidence>
<dbReference type="Gene3D" id="3.60.20.10">
    <property type="entry name" value="Glutamine Phosphoribosylpyrophosphate, subunit 1, domain 1"/>
    <property type="match status" value="1"/>
</dbReference>
<comment type="pathway">
    <text evidence="1 7 8">Purine metabolism; IMP biosynthesis via de novo pathway; N(1)-(5-phospho-D-ribosyl)glycinamide from 5-phospho-alpha-D-ribose 1-diphosphate: step 1/2.</text>
</comment>
<dbReference type="OrthoDB" id="9801213at2"/>
<comment type="cofactor">
    <cofactor evidence="7 11">
        <name>[4Fe-4S] cluster</name>
        <dbReference type="ChEBI" id="CHEBI:49883"/>
    </cofactor>
    <text evidence="7 11">Binds 1 [4Fe-4S] cluster per subunit.</text>
</comment>
<comment type="cofactor">
    <cofactor evidence="7 10">
        <name>Mg(2+)</name>
        <dbReference type="ChEBI" id="CHEBI:18420"/>
    </cofactor>
    <text evidence="7 10">Binds 1 Mg(2+) ion per subunit.</text>
</comment>
<keyword evidence="3 7" id="KW-0328">Glycosyltransferase</keyword>
<keyword evidence="14" id="KW-1185">Reference proteome</keyword>
<dbReference type="GO" id="GO:0000287">
    <property type="term" value="F:magnesium ion binding"/>
    <property type="evidence" value="ECO:0007669"/>
    <property type="project" value="UniProtKB-UniRule"/>
</dbReference>
<gene>
    <name evidence="7" type="primary">purF</name>
    <name evidence="13" type="ORF">SAMN04490178_10694</name>
</gene>
<dbReference type="GO" id="GO:0051539">
    <property type="term" value="F:4 iron, 4 sulfur cluster binding"/>
    <property type="evidence" value="ECO:0007669"/>
    <property type="project" value="UniProtKB-KW"/>
</dbReference>
<dbReference type="HAMAP" id="MF_01931">
    <property type="entry name" value="PurF"/>
    <property type="match status" value="1"/>
</dbReference>
<keyword evidence="6 7" id="KW-0315">Glutamine amidotransferase</keyword>
<evidence type="ECO:0000256" key="2">
    <source>
        <dbReference type="ARBA" id="ARBA00010138"/>
    </source>
</evidence>
<evidence type="ECO:0000256" key="8">
    <source>
        <dbReference type="PIRNR" id="PIRNR000485"/>
    </source>
</evidence>
<keyword evidence="5 7" id="KW-0658">Purine biosynthesis</keyword>
<keyword evidence="7 11" id="KW-0408">Iron</keyword>
<evidence type="ECO:0000256" key="1">
    <source>
        <dbReference type="ARBA" id="ARBA00005209"/>
    </source>
</evidence>
<dbReference type="GO" id="GO:0004044">
    <property type="term" value="F:amidophosphoribosyltransferase activity"/>
    <property type="evidence" value="ECO:0007669"/>
    <property type="project" value="UniProtKB-UniRule"/>
</dbReference>
<dbReference type="UniPathway" id="UPA00074">
    <property type="reaction ID" value="UER00124"/>
</dbReference>
<dbReference type="CDD" id="cd00715">
    <property type="entry name" value="GPATase_N"/>
    <property type="match status" value="1"/>
</dbReference>
<dbReference type="PANTHER" id="PTHR11907">
    <property type="entry name" value="AMIDOPHOSPHORIBOSYLTRANSFERASE"/>
    <property type="match status" value="1"/>
</dbReference>
<dbReference type="Gene3D" id="3.40.50.2020">
    <property type="match status" value="1"/>
</dbReference>
<evidence type="ECO:0000313" key="13">
    <source>
        <dbReference type="EMBL" id="SEO88076.1"/>
    </source>
</evidence>
<dbReference type="InterPro" id="IPR017932">
    <property type="entry name" value="GATase_2_dom"/>
</dbReference>
<keyword evidence="7 10" id="KW-0479">Metal-binding</keyword>
<comment type="similarity">
    <text evidence="2 7 8">In the C-terminal section; belongs to the purine/pyrimidine phosphoribosyltransferase family.</text>
</comment>
<evidence type="ECO:0000256" key="5">
    <source>
        <dbReference type="ARBA" id="ARBA00022755"/>
    </source>
</evidence>
<dbReference type="Pfam" id="PF13537">
    <property type="entry name" value="GATase_7"/>
    <property type="match status" value="1"/>
</dbReference>
<dbReference type="NCBIfam" id="TIGR01134">
    <property type="entry name" value="purF"/>
    <property type="match status" value="1"/>
</dbReference>
<evidence type="ECO:0000256" key="3">
    <source>
        <dbReference type="ARBA" id="ARBA00022676"/>
    </source>
</evidence>
<dbReference type="AlphaFoldDB" id="A0A1H8TBF7"/>
<keyword evidence="7 11" id="KW-0411">Iron-sulfur</keyword>
<name>A0A1H8TBF7_9FIRM</name>
<feature type="active site" description="Nucleophile" evidence="7 9">
    <location>
        <position position="15"/>
    </location>
</feature>
<evidence type="ECO:0000313" key="14">
    <source>
        <dbReference type="Proteomes" id="UP000198847"/>
    </source>
</evidence>
<dbReference type="GO" id="GO:0006189">
    <property type="term" value="P:'de novo' IMP biosynthetic process"/>
    <property type="evidence" value="ECO:0007669"/>
    <property type="project" value="UniProtKB-UniRule"/>
</dbReference>
<evidence type="ECO:0000256" key="10">
    <source>
        <dbReference type="PIRSR" id="PIRSR000485-2"/>
    </source>
</evidence>
<protein>
    <recommendedName>
        <fullName evidence="7">Amidophosphoribosyltransferase</fullName>
        <shortName evidence="7">ATase</shortName>
        <ecNumber evidence="7">2.4.2.14</ecNumber>
    </recommendedName>
    <alternativeName>
        <fullName evidence="7">Glutamine phosphoribosylpyrophosphate amidotransferase</fullName>
        <shortName evidence="7">GPATase</shortName>
    </alternativeName>
</protein>
<dbReference type="InterPro" id="IPR035584">
    <property type="entry name" value="PurF_N"/>
</dbReference>
<feature type="binding site" evidence="7 11">
    <location>
        <position position="448"/>
    </location>
    <ligand>
        <name>[4Fe-4S] cluster</name>
        <dbReference type="ChEBI" id="CHEBI:49883"/>
    </ligand>
</feature>
<comment type="function">
    <text evidence="7">Catalyzes the formation of phosphoribosylamine from phosphoribosylpyrophosphate (PRPP) and glutamine.</text>
</comment>
<feature type="binding site" evidence="7 10">
    <location>
        <position position="297"/>
    </location>
    <ligand>
        <name>Mg(2+)</name>
        <dbReference type="ChEBI" id="CHEBI:18420"/>
    </ligand>
</feature>
<proteinExistence type="inferred from homology"/>
<dbReference type="Pfam" id="PF00156">
    <property type="entry name" value="Pribosyltran"/>
    <property type="match status" value="1"/>
</dbReference>
<comment type="catalytic activity">
    <reaction evidence="7 8">
        <text>5-phospho-beta-D-ribosylamine + L-glutamate + diphosphate = 5-phospho-alpha-D-ribose 1-diphosphate + L-glutamine + H2O</text>
        <dbReference type="Rhea" id="RHEA:14905"/>
        <dbReference type="ChEBI" id="CHEBI:15377"/>
        <dbReference type="ChEBI" id="CHEBI:29985"/>
        <dbReference type="ChEBI" id="CHEBI:33019"/>
        <dbReference type="ChEBI" id="CHEBI:58017"/>
        <dbReference type="ChEBI" id="CHEBI:58359"/>
        <dbReference type="ChEBI" id="CHEBI:58681"/>
        <dbReference type="EC" id="2.4.2.14"/>
    </reaction>
</comment>
<dbReference type="InterPro" id="IPR029055">
    <property type="entry name" value="Ntn_hydrolases_N"/>
</dbReference>
<dbReference type="RefSeq" id="WP_091745205.1">
    <property type="nucleotide sequence ID" value="NZ_FODY01000006.1"/>
</dbReference>
<reference evidence="13 14" key="1">
    <citation type="submission" date="2016-10" db="EMBL/GenBank/DDBJ databases">
        <authorList>
            <person name="de Groot N.N."/>
        </authorList>
    </citation>
    <scope>NUCLEOTIDE SEQUENCE [LARGE SCALE GENOMIC DNA]</scope>
    <source>
        <strain evidence="13 14">DSM 13305</strain>
    </source>
</reference>